<sequence>MNCLALRLSATFVRLGSDPPSPSGVVSSSSLEEAMKLLEDLVSRIEAVSRSHATSLARSSVGFIAAALLSRGREKSFKALIDAVGADTRRFVQSQGPGFHSLVAQVVDAVQKLHGNDAANTRP</sequence>
<keyword evidence="2" id="KW-1185">Reference proteome</keyword>
<proteinExistence type="predicted"/>
<dbReference type="Proteomes" id="UP000604825">
    <property type="component" value="Unassembled WGS sequence"/>
</dbReference>
<accession>A0A811RXM8</accession>
<name>A0A811RXM8_9POAL</name>
<gene>
    <name evidence="1" type="ORF">NCGR_LOCUS58117</name>
</gene>
<evidence type="ECO:0000313" key="1">
    <source>
        <dbReference type="EMBL" id="CAD6334019.1"/>
    </source>
</evidence>
<protein>
    <submittedName>
        <fullName evidence="1">Uncharacterized protein</fullName>
    </submittedName>
</protein>
<reference evidence="1" key="1">
    <citation type="submission" date="2020-10" db="EMBL/GenBank/DDBJ databases">
        <authorList>
            <person name="Han B."/>
            <person name="Lu T."/>
            <person name="Zhao Q."/>
            <person name="Huang X."/>
            <person name="Zhao Y."/>
        </authorList>
    </citation>
    <scope>NUCLEOTIDE SEQUENCE</scope>
</reference>
<dbReference type="EMBL" id="CAJGYO010000017">
    <property type="protein sequence ID" value="CAD6334019.1"/>
    <property type="molecule type" value="Genomic_DNA"/>
</dbReference>
<dbReference type="OrthoDB" id="624852at2759"/>
<organism evidence="1 2">
    <name type="scientific">Miscanthus lutarioriparius</name>
    <dbReference type="NCBI Taxonomy" id="422564"/>
    <lineage>
        <taxon>Eukaryota</taxon>
        <taxon>Viridiplantae</taxon>
        <taxon>Streptophyta</taxon>
        <taxon>Embryophyta</taxon>
        <taxon>Tracheophyta</taxon>
        <taxon>Spermatophyta</taxon>
        <taxon>Magnoliopsida</taxon>
        <taxon>Liliopsida</taxon>
        <taxon>Poales</taxon>
        <taxon>Poaceae</taxon>
        <taxon>PACMAD clade</taxon>
        <taxon>Panicoideae</taxon>
        <taxon>Andropogonodae</taxon>
        <taxon>Andropogoneae</taxon>
        <taxon>Saccharinae</taxon>
        <taxon>Miscanthus</taxon>
    </lineage>
</organism>
<dbReference type="AlphaFoldDB" id="A0A811RXM8"/>
<evidence type="ECO:0000313" key="2">
    <source>
        <dbReference type="Proteomes" id="UP000604825"/>
    </source>
</evidence>
<comment type="caution">
    <text evidence="1">The sequence shown here is derived from an EMBL/GenBank/DDBJ whole genome shotgun (WGS) entry which is preliminary data.</text>
</comment>